<comment type="caution">
    <text evidence="3">The sequence shown here is derived from an EMBL/GenBank/DDBJ whole genome shotgun (WGS) entry which is preliminary data.</text>
</comment>
<evidence type="ECO:0000313" key="4">
    <source>
        <dbReference type="Proteomes" id="UP001240483"/>
    </source>
</evidence>
<dbReference type="AlphaFoldDB" id="A0AAP4FEJ6"/>
<dbReference type="Gene3D" id="2.60.290.11">
    <property type="entry name" value="TM1070-like"/>
    <property type="match status" value="1"/>
</dbReference>
<feature type="transmembrane region" description="Helical" evidence="2">
    <location>
        <begin position="20"/>
        <end position="40"/>
    </location>
</feature>
<feature type="compositionally biased region" description="Basic and acidic residues" evidence="1">
    <location>
        <begin position="322"/>
        <end position="332"/>
    </location>
</feature>
<dbReference type="InterPro" id="IPR043777">
    <property type="entry name" value="DUF5719"/>
</dbReference>
<evidence type="ECO:0000313" key="3">
    <source>
        <dbReference type="EMBL" id="MDK6274903.1"/>
    </source>
</evidence>
<evidence type="ECO:0000256" key="2">
    <source>
        <dbReference type="SAM" id="Phobius"/>
    </source>
</evidence>
<sequence length="540" mass="54615">MSEKKSKTEVSSTVRSRSKAVFASVAGVALVAAFGGVAVADHMLAPEGQSDGVEVEATSLPVTQSTFVCGPTIAAVSSQQGATDSAYAPGADQAASTLRGVALGDRGMRVPGARIVSGDTTAELSKNLPEEEALKVSTRNEQGLSGTKSVNKGGVKAQDSAWFTVQGLGGKASPAAGVRSISQKDGDLEGFASVPCTAPATSHTIVGGSTTLGQSAVLVVTNTQQATASVQVKVATKDGVSTSSIPQFTLNPGDTRTINLAAAASDSEAIAVSVTSTGAPVRAAVSQTVLRGLVPGGIDSIEAQTELGRNVVIPGVQSQDPAADRSAAKAEDSGDLTPSVVVYNPSATQTEAKLRAFRDDGTSVDLGTVKVEGQSVGRVATDALPAGVYSIVVEADHPVAATARMLRGQDANKAHDVAYIPGTPALGSQNVVAVPEHGEARLRIFAADDAVVTVTPVLQNGSMGKVERVDVGAQRTVDIETHEDAVGWHVASNRGEAYASVVTTQGVGIGAMSVLGADQSNATVKVDLGPVAPRTVSGEY</sequence>
<keyword evidence="2" id="KW-0812">Transmembrane</keyword>
<name>A0AAP4FEJ6_9MICC</name>
<dbReference type="EMBL" id="JASODW010000003">
    <property type="protein sequence ID" value="MDK6274903.1"/>
    <property type="molecule type" value="Genomic_DNA"/>
</dbReference>
<proteinExistence type="predicted"/>
<evidence type="ECO:0000256" key="1">
    <source>
        <dbReference type="SAM" id="MobiDB-lite"/>
    </source>
</evidence>
<feature type="region of interest" description="Disordered" evidence="1">
    <location>
        <begin position="315"/>
        <end position="337"/>
    </location>
</feature>
<protein>
    <submittedName>
        <fullName evidence="3">DUF5719 family protein</fullName>
    </submittedName>
</protein>
<keyword evidence="2" id="KW-0472">Membrane</keyword>
<organism evidence="3 4">
    <name type="scientific">Pseudoglutamicibacter cumminsii</name>
    <dbReference type="NCBI Taxonomy" id="156979"/>
    <lineage>
        <taxon>Bacteria</taxon>
        <taxon>Bacillati</taxon>
        <taxon>Actinomycetota</taxon>
        <taxon>Actinomycetes</taxon>
        <taxon>Micrococcales</taxon>
        <taxon>Micrococcaceae</taxon>
        <taxon>Pseudoglutamicibacter</taxon>
    </lineage>
</organism>
<dbReference type="RefSeq" id="WP_285332826.1">
    <property type="nucleotide sequence ID" value="NZ_JASODW010000003.1"/>
</dbReference>
<reference evidence="3" key="1">
    <citation type="submission" date="2023-05" db="EMBL/GenBank/DDBJ databases">
        <title>Cataloging the Phylogenetic Diversity of Human Bladder Bacteria.</title>
        <authorList>
            <person name="Du J."/>
        </authorList>
    </citation>
    <scope>NUCLEOTIDE SEQUENCE</scope>
    <source>
        <strain evidence="3">UMB9978</strain>
    </source>
</reference>
<accession>A0AAP4FEJ6</accession>
<dbReference type="InterPro" id="IPR036698">
    <property type="entry name" value="TM1070-like_sf"/>
</dbReference>
<gene>
    <name evidence="3" type="ORF">QP116_03970</name>
</gene>
<keyword evidence="2" id="KW-1133">Transmembrane helix</keyword>
<dbReference type="Pfam" id="PF18986">
    <property type="entry name" value="DUF5719"/>
    <property type="match status" value="1"/>
</dbReference>
<dbReference type="Proteomes" id="UP001240483">
    <property type="component" value="Unassembled WGS sequence"/>
</dbReference>